<dbReference type="PANTHER" id="PTHR33395">
    <property type="entry name" value="TRANSCRIPTASE, PUTATIVE-RELATED-RELATED"/>
    <property type="match status" value="1"/>
</dbReference>
<gene>
    <name evidence="2" type="ORF">Zmor_017499</name>
</gene>
<sequence length="323" mass="36779">MDATEPSASLFLCPLMYCNTAWLYSKFNEFTAFVLFNKPSFILVNETWLNPKLPDALIPLSGYHLLRKNRQFSRGGGVCIYVSDHVMSNFTITIIDTPTLNIESLVIKLSNRSLMLALGCIYRAPSTDFESDSKLFDIISNLANDYTNLLIFGNFNMPDSSWPLATLVSSNPSYQLLFDVLNDSHLCQLVTQPTKYRVNQQPSVLDLIISSSPDLLSNLEFTSPVGKSDHVTILANLQVSLLTQNWIISFTRSITNYRLLENDLVETNWEVLLMHDTVEENWEVFKSHLLELSRQNSVSRTFTRSAKKPWINHQILQMVLLAL</sequence>
<dbReference type="PANTHER" id="PTHR33395:SF22">
    <property type="entry name" value="REVERSE TRANSCRIPTASE DOMAIN-CONTAINING PROTEIN"/>
    <property type="match status" value="1"/>
</dbReference>
<evidence type="ECO:0000259" key="1">
    <source>
        <dbReference type="Pfam" id="PF14529"/>
    </source>
</evidence>
<protein>
    <recommendedName>
        <fullName evidence="1">Endonuclease/exonuclease/phosphatase domain-containing protein</fullName>
    </recommendedName>
</protein>
<reference evidence="2" key="1">
    <citation type="journal article" date="2023" name="G3 (Bethesda)">
        <title>Whole genome assemblies of Zophobas morio and Tenebrio molitor.</title>
        <authorList>
            <person name="Kaur S."/>
            <person name="Stinson S.A."/>
            <person name="diCenzo G.C."/>
        </authorList>
    </citation>
    <scope>NUCLEOTIDE SEQUENCE</scope>
    <source>
        <strain evidence="2">QUZm001</strain>
    </source>
</reference>
<keyword evidence="3" id="KW-1185">Reference proteome</keyword>
<dbReference type="InterPro" id="IPR036691">
    <property type="entry name" value="Endo/exonu/phosph_ase_sf"/>
</dbReference>
<evidence type="ECO:0000313" key="3">
    <source>
        <dbReference type="Proteomes" id="UP001168821"/>
    </source>
</evidence>
<dbReference type="GO" id="GO:0003824">
    <property type="term" value="F:catalytic activity"/>
    <property type="evidence" value="ECO:0007669"/>
    <property type="project" value="InterPro"/>
</dbReference>
<proteinExistence type="predicted"/>
<dbReference type="GO" id="GO:0007508">
    <property type="term" value="P:larval heart development"/>
    <property type="evidence" value="ECO:0007669"/>
    <property type="project" value="TreeGrafter"/>
</dbReference>
<feature type="domain" description="Endonuclease/exonuclease/phosphatase" evidence="1">
    <location>
        <begin position="120"/>
        <end position="233"/>
    </location>
</feature>
<dbReference type="Proteomes" id="UP001168821">
    <property type="component" value="Unassembled WGS sequence"/>
</dbReference>
<name>A0AA38MCN6_9CUCU</name>
<dbReference type="GO" id="GO:0061343">
    <property type="term" value="P:cell adhesion involved in heart morphogenesis"/>
    <property type="evidence" value="ECO:0007669"/>
    <property type="project" value="TreeGrafter"/>
</dbReference>
<accession>A0AA38MCN6</accession>
<comment type="caution">
    <text evidence="2">The sequence shown here is derived from an EMBL/GenBank/DDBJ whole genome shotgun (WGS) entry which is preliminary data.</text>
</comment>
<dbReference type="AlphaFoldDB" id="A0AA38MCN6"/>
<dbReference type="GO" id="GO:0031012">
    <property type="term" value="C:extracellular matrix"/>
    <property type="evidence" value="ECO:0007669"/>
    <property type="project" value="TreeGrafter"/>
</dbReference>
<dbReference type="SUPFAM" id="SSF56219">
    <property type="entry name" value="DNase I-like"/>
    <property type="match status" value="1"/>
</dbReference>
<organism evidence="2 3">
    <name type="scientific">Zophobas morio</name>
    <dbReference type="NCBI Taxonomy" id="2755281"/>
    <lineage>
        <taxon>Eukaryota</taxon>
        <taxon>Metazoa</taxon>
        <taxon>Ecdysozoa</taxon>
        <taxon>Arthropoda</taxon>
        <taxon>Hexapoda</taxon>
        <taxon>Insecta</taxon>
        <taxon>Pterygota</taxon>
        <taxon>Neoptera</taxon>
        <taxon>Endopterygota</taxon>
        <taxon>Coleoptera</taxon>
        <taxon>Polyphaga</taxon>
        <taxon>Cucujiformia</taxon>
        <taxon>Tenebrionidae</taxon>
        <taxon>Zophobas</taxon>
    </lineage>
</organism>
<dbReference type="Pfam" id="PF14529">
    <property type="entry name" value="Exo_endo_phos_2"/>
    <property type="match status" value="1"/>
</dbReference>
<evidence type="ECO:0000313" key="2">
    <source>
        <dbReference type="EMBL" id="KAJ3651458.1"/>
    </source>
</evidence>
<dbReference type="EMBL" id="JALNTZ010000005">
    <property type="protein sequence ID" value="KAJ3651458.1"/>
    <property type="molecule type" value="Genomic_DNA"/>
</dbReference>
<dbReference type="Gene3D" id="3.60.10.10">
    <property type="entry name" value="Endonuclease/exonuclease/phosphatase"/>
    <property type="match status" value="1"/>
</dbReference>
<dbReference type="InterPro" id="IPR005135">
    <property type="entry name" value="Endo/exonuclease/phosphatase"/>
</dbReference>